<feature type="transmembrane region" description="Helical" evidence="11">
    <location>
        <begin position="608"/>
        <end position="627"/>
    </location>
</feature>
<keyword evidence="8 11" id="KW-1133">Transmembrane helix</keyword>
<evidence type="ECO:0000256" key="4">
    <source>
        <dbReference type="ARBA" id="ARBA00022502"/>
    </source>
</evidence>
<gene>
    <name evidence="13" type="ORF">P879_08457</name>
</gene>
<evidence type="ECO:0000256" key="8">
    <source>
        <dbReference type="ARBA" id="ARBA00022989"/>
    </source>
</evidence>
<accession>A0A8T0DCB7</accession>
<proteinExistence type="inferred from homology"/>
<evidence type="ECO:0000256" key="10">
    <source>
        <dbReference type="ARBA" id="ARBA00023180"/>
    </source>
</evidence>
<protein>
    <recommendedName>
        <fullName evidence="12">GPI ethanolamine phosphate transferase 2 C-terminal domain-containing protein</fullName>
    </recommendedName>
</protein>
<keyword evidence="10" id="KW-0325">Glycoprotein</keyword>
<dbReference type="GO" id="GO:0005789">
    <property type="term" value="C:endoplasmic reticulum membrane"/>
    <property type="evidence" value="ECO:0007669"/>
    <property type="project" value="UniProtKB-SubCell"/>
</dbReference>
<evidence type="ECO:0000256" key="11">
    <source>
        <dbReference type="SAM" id="Phobius"/>
    </source>
</evidence>
<feature type="transmembrane region" description="Helical" evidence="11">
    <location>
        <begin position="893"/>
        <end position="913"/>
    </location>
</feature>
<dbReference type="Gene3D" id="3.40.720.10">
    <property type="entry name" value="Alkaline Phosphatase, subunit A"/>
    <property type="match status" value="1"/>
</dbReference>
<name>A0A8T0DCB7_9TREM</name>
<dbReference type="GO" id="GO:0051267">
    <property type="term" value="F:CP2 mannose-ethanolamine phosphotransferase activity"/>
    <property type="evidence" value="ECO:0007669"/>
    <property type="project" value="TreeGrafter"/>
</dbReference>
<feature type="transmembrane region" description="Helical" evidence="11">
    <location>
        <begin position="509"/>
        <end position="531"/>
    </location>
</feature>
<feature type="transmembrane region" description="Helical" evidence="11">
    <location>
        <begin position="12"/>
        <end position="33"/>
    </location>
</feature>
<keyword evidence="6 11" id="KW-0812">Transmembrane</keyword>
<feature type="transmembrane region" description="Helical" evidence="11">
    <location>
        <begin position="818"/>
        <end position="837"/>
    </location>
</feature>
<feature type="transmembrane region" description="Helical" evidence="11">
    <location>
        <begin position="537"/>
        <end position="555"/>
    </location>
</feature>
<comment type="subcellular location">
    <subcellularLocation>
        <location evidence="1">Endoplasmic reticulum membrane</location>
        <topology evidence="1">Multi-pass membrane protein</topology>
    </subcellularLocation>
</comment>
<dbReference type="InterPro" id="IPR039527">
    <property type="entry name" value="PIGG/GPI7"/>
</dbReference>
<dbReference type="Pfam" id="PF19316">
    <property type="entry name" value="PIGO_PIGG"/>
    <property type="match status" value="1"/>
</dbReference>
<evidence type="ECO:0000256" key="6">
    <source>
        <dbReference type="ARBA" id="ARBA00022692"/>
    </source>
</evidence>
<dbReference type="InterPro" id="IPR002591">
    <property type="entry name" value="Phosphodiest/P_Trfase"/>
</dbReference>
<evidence type="ECO:0000256" key="1">
    <source>
        <dbReference type="ARBA" id="ARBA00004477"/>
    </source>
</evidence>
<evidence type="ECO:0000256" key="5">
    <source>
        <dbReference type="ARBA" id="ARBA00022679"/>
    </source>
</evidence>
<comment type="similarity">
    <text evidence="3">Belongs to the PIGG/PIGN/PIGO family. PIGG subfamily.</text>
</comment>
<organism evidence="13 14">
    <name type="scientific">Paragonimus westermani</name>
    <dbReference type="NCBI Taxonomy" id="34504"/>
    <lineage>
        <taxon>Eukaryota</taxon>
        <taxon>Metazoa</taxon>
        <taxon>Spiralia</taxon>
        <taxon>Lophotrochozoa</taxon>
        <taxon>Platyhelminthes</taxon>
        <taxon>Trematoda</taxon>
        <taxon>Digenea</taxon>
        <taxon>Plagiorchiida</taxon>
        <taxon>Troglotremata</taxon>
        <taxon>Troglotrematidae</taxon>
        <taxon>Paragonimus</taxon>
    </lineage>
</organism>
<dbReference type="AlphaFoldDB" id="A0A8T0DCB7"/>
<comment type="pathway">
    <text evidence="2">Glycolipid biosynthesis; glycosylphosphatidylinositol-anchor biosynthesis.</text>
</comment>
<dbReference type="OrthoDB" id="272139at2759"/>
<comment type="caution">
    <text evidence="13">The sequence shown here is derived from an EMBL/GenBank/DDBJ whole genome shotgun (WGS) entry which is preliminary data.</text>
</comment>
<evidence type="ECO:0000259" key="12">
    <source>
        <dbReference type="Pfam" id="PF19316"/>
    </source>
</evidence>
<feature type="transmembrane region" description="Helical" evidence="11">
    <location>
        <begin position="858"/>
        <end position="881"/>
    </location>
</feature>
<evidence type="ECO:0000256" key="7">
    <source>
        <dbReference type="ARBA" id="ARBA00022824"/>
    </source>
</evidence>
<keyword evidence="7" id="KW-0256">Endoplasmic reticulum</keyword>
<dbReference type="GO" id="GO:0006506">
    <property type="term" value="P:GPI anchor biosynthetic process"/>
    <property type="evidence" value="ECO:0007669"/>
    <property type="project" value="UniProtKB-KW"/>
</dbReference>
<keyword evidence="4" id="KW-0337">GPI-anchor biosynthesis</keyword>
<reference evidence="13 14" key="1">
    <citation type="submission" date="2019-07" db="EMBL/GenBank/DDBJ databases">
        <title>Annotation for the trematode Paragonimus westermani.</title>
        <authorList>
            <person name="Choi Y.-J."/>
        </authorList>
    </citation>
    <scope>NUCLEOTIDE SEQUENCE [LARGE SCALE GENOMIC DNA]</scope>
    <source>
        <strain evidence="13">180907_Pwestermani</strain>
    </source>
</reference>
<sequence>MHALNWSVGGPTQFFFFLGIYSCGLFVFLYGLLPADQVDSKYAHVSEVFDNKSVIVTRFILVVVDGLRSDLLFSPQYASYWPILRSYMSSLPSSCSVSFIQPPTVTMPRIKAITSGRIPKFVDVLQNLNTHSMHEDNWVHRLSQMGWLLEFYGDDTWIKLFPDSFKRFDGTTSFFVNDYYQVDENVTRHLSSLFQRRETWDGLILHYLGLDHIGHVEGPNGRSIRGKLLEMDRVMGMLLKPLVNHDAFNDNRWVFILTGDHGMRDEGGHGGSSLNEITTGLLLLGSGHNSSLATKTCSLPLSEMNHTQQVDLATLIGLLSGSGIPKSSLGLIPSDWLHNFWPDPVSKLMAVTRVMNHFAHLSGCQLIALERYDNLFTIKPSCSSAFISSDQINLFNNLMEQFELSLIYFAQQNNSVTAHSHPQLELYMNSAHHLLTELQQHALRGSDHLDDHKMLIGGALMWLVTSILCLSVVYQLFLMQTSSGSYHNKTFALHSIPARQLISVTSAKFLCMFCTICLLIQTISLAGSSFAEEEHQFWYYFSASSVLLSACLITLSRASSSTKLCNVTPLVAILLLDRVFLRQMHQTGNKWIHLPDLSDWLYSPEHSIWLWPAHLLAWAILIALRVFAIRRCSWGVHVPFRKQLIRYCPLFSIIGICATQLCYRCAVAWSNEALTVGSARLVYLLLLIDIMAAYIWRKHHESLHRLIFQPAEIDRFWSYVLHPVETFPLFVCLLGRPTVGFLWVGVVVKECLAARFFRLFWDCCDWTRSQSIKWFLTCCWLFYWIQGWVTFFQQGNSLSLASVDVSAAYVGLRNHQPVIAGLLLAFYTYAGPLYWQLAYMARFALPKEIGSQVASSLACFRLGFAFLPMTFCATVCFLLQSHLFIWTVFTPKLLYLVVFHIVFIPVLISWGAIHV</sequence>
<keyword evidence="9 11" id="KW-0472">Membrane</keyword>
<dbReference type="PANTHER" id="PTHR23072">
    <property type="entry name" value="PHOSPHATIDYLINOSITOL GLYCAN-RELATED"/>
    <property type="match status" value="1"/>
</dbReference>
<dbReference type="InterPro" id="IPR045687">
    <property type="entry name" value="PIGG/GPI7_C"/>
</dbReference>
<evidence type="ECO:0000256" key="3">
    <source>
        <dbReference type="ARBA" id="ARBA00005315"/>
    </source>
</evidence>
<dbReference type="Proteomes" id="UP000699462">
    <property type="component" value="Unassembled WGS sequence"/>
</dbReference>
<dbReference type="Pfam" id="PF01663">
    <property type="entry name" value="Phosphodiest"/>
    <property type="match status" value="1"/>
</dbReference>
<keyword evidence="14" id="KW-1185">Reference proteome</keyword>
<evidence type="ECO:0000313" key="14">
    <source>
        <dbReference type="Proteomes" id="UP000699462"/>
    </source>
</evidence>
<evidence type="ECO:0000256" key="9">
    <source>
        <dbReference type="ARBA" id="ARBA00023136"/>
    </source>
</evidence>
<feature type="transmembrane region" description="Helical" evidence="11">
    <location>
        <begin position="675"/>
        <end position="696"/>
    </location>
</feature>
<dbReference type="PANTHER" id="PTHR23072:SF0">
    <property type="entry name" value="GPI ETHANOLAMINE PHOSPHATE TRANSFERASE 2"/>
    <property type="match status" value="1"/>
</dbReference>
<feature type="transmembrane region" description="Helical" evidence="11">
    <location>
        <begin position="454"/>
        <end position="477"/>
    </location>
</feature>
<evidence type="ECO:0000256" key="2">
    <source>
        <dbReference type="ARBA" id="ARBA00004687"/>
    </source>
</evidence>
<dbReference type="InterPro" id="IPR037674">
    <property type="entry name" value="PIG-G_N"/>
</dbReference>
<keyword evidence="5" id="KW-0808">Transferase</keyword>
<dbReference type="InterPro" id="IPR017850">
    <property type="entry name" value="Alkaline_phosphatase_core_sf"/>
</dbReference>
<dbReference type="CDD" id="cd16024">
    <property type="entry name" value="GPI_EPT_2"/>
    <property type="match status" value="1"/>
</dbReference>
<feature type="domain" description="GPI ethanolamine phosphate transferase 2 C-terminal" evidence="12">
    <location>
        <begin position="494"/>
        <end position="902"/>
    </location>
</feature>
<dbReference type="EMBL" id="JTDF01008612">
    <property type="protein sequence ID" value="KAF8564468.1"/>
    <property type="molecule type" value="Genomic_DNA"/>
</dbReference>
<evidence type="ECO:0000313" key="13">
    <source>
        <dbReference type="EMBL" id="KAF8564468.1"/>
    </source>
</evidence>
<dbReference type="SUPFAM" id="SSF53649">
    <property type="entry name" value="Alkaline phosphatase-like"/>
    <property type="match status" value="1"/>
</dbReference>